<keyword evidence="2" id="KW-1185">Reference proteome</keyword>
<accession>A0ABR4H197</accession>
<proteinExistence type="predicted"/>
<dbReference type="EMBL" id="JBFXLT010000094">
    <property type="protein sequence ID" value="KAL2809213.1"/>
    <property type="molecule type" value="Genomic_DNA"/>
</dbReference>
<gene>
    <name evidence="1" type="ORF">BJX63DRAFT_406637</name>
</gene>
<sequence length="62" mass="7303">MIQTPMRFKDSQQISLRPKILFKDIYRPVGIIMNSTEPWTLLRLDSWFLQSLQLGTTYKADA</sequence>
<comment type="caution">
    <text evidence="1">The sequence shown here is derived from an EMBL/GenBank/DDBJ whole genome shotgun (WGS) entry which is preliminary data.</text>
</comment>
<evidence type="ECO:0000313" key="1">
    <source>
        <dbReference type="EMBL" id="KAL2809213.1"/>
    </source>
</evidence>
<organism evidence="1 2">
    <name type="scientific">Aspergillus granulosus</name>
    <dbReference type="NCBI Taxonomy" id="176169"/>
    <lineage>
        <taxon>Eukaryota</taxon>
        <taxon>Fungi</taxon>
        <taxon>Dikarya</taxon>
        <taxon>Ascomycota</taxon>
        <taxon>Pezizomycotina</taxon>
        <taxon>Eurotiomycetes</taxon>
        <taxon>Eurotiomycetidae</taxon>
        <taxon>Eurotiales</taxon>
        <taxon>Aspergillaceae</taxon>
        <taxon>Aspergillus</taxon>
        <taxon>Aspergillus subgen. Nidulantes</taxon>
    </lineage>
</organism>
<evidence type="ECO:0000313" key="2">
    <source>
        <dbReference type="Proteomes" id="UP001610334"/>
    </source>
</evidence>
<dbReference type="Proteomes" id="UP001610334">
    <property type="component" value="Unassembled WGS sequence"/>
</dbReference>
<name>A0ABR4H197_9EURO</name>
<reference evidence="1 2" key="1">
    <citation type="submission" date="2024-07" db="EMBL/GenBank/DDBJ databases">
        <title>Section-level genome sequencing and comparative genomics of Aspergillus sections Usti and Cavernicolus.</title>
        <authorList>
            <consortium name="Lawrence Berkeley National Laboratory"/>
            <person name="Nybo J.L."/>
            <person name="Vesth T.C."/>
            <person name="Theobald S."/>
            <person name="Frisvad J.C."/>
            <person name="Larsen T.O."/>
            <person name="Kjaerboelling I."/>
            <person name="Rothschild-Mancinelli K."/>
            <person name="Lyhne E.K."/>
            <person name="Kogle M.E."/>
            <person name="Barry K."/>
            <person name="Clum A."/>
            <person name="Na H."/>
            <person name="Ledsgaard L."/>
            <person name="Lin J."/>
            <person name="Lipzen A."/>
            <person name="Kuo A."/>
            <person name="Riley R."/>
            <person name="Mondo S."/>
            <person name="Labutti K."/>
            <person name="Haridas S."/>
            <person name="Pangalinan J."/>
            <person name="Salamov A.A."/>
            <person name="Simmons B.A."/>
            <person name="Magnuson J.K."/>
            <person name="Chen J."/>
            <person name="Drula E."/>
            <person name="Henrissat B."/>
            <person name="Wiebenga A."/>
            <person name="Lubbers R.J."/>
            <person name="Gomes A.C."/>
            <person name="Makela M.R."/>
            <person name="Stajich J."/>
            <person name="Grigoriev I.V."/>
            <person name="Mortensen U.H."/>
            <person name="De Vries R.P."/>
            <person name="Baker S.E."/>
            <person name="Andersen M.R."/>
        </authorList>
    </citation>
    <scope>NUCLEOTIDE SEQUENCE [LARGE SCALE GENOMIC DNA]</scope>
    <source>
        <strain evidence="1 2">CBS 588.65</strain>
    </source>
</reference>
<protein>
    <submittedName>
        <fullName evidence="1">Uncharacterized protein</fullName>
    </submittedName>
</protein>